<accession>A0A0A9BXK5</accession>
<name>A0A0A9BXK5_ARUDO</name>
<reference evidence="1" key="2">
    <citation type="journal article" date="2015" name="Data Brief">
        <title>Shoot transcriptome of the giant reed, Arundo donax.</title>
        <authorList>
            <person name="Barrero R.A."/>
            <person name="Guerrero F.D."/>
            <person name="Moolhuijzen P."/>
            <person name="Goolsby J.A."/>
            <person name="Tidwell J."/>
            <person name="Bellgard S.E."/>
            <person name="Bellgard M.I."/>
        </authorList>
    </citation>
    <scope>NUCLEOTIDE SEQUENCE</scope>
    <source>
        <tissue evidence="1">Shoot tissue taken approximately 20 cm above the soil surface</tissue>
    </source>
</reference>
<proteinExistence type="predicted"/>
<protein>
    <submittedName>
        <fullName evidence="1">Uncharacterized protein</fullName>
    </submittedName>
</protein>
<dbReference type="AlphaFoldDB" id="A0A0A9BXK5"/>
<dbReference type="EMBL" id="GBRH01230947">
    <property type="protein sequence ID" value="JAD66948.1"/>
    <property type="molecule type" value="Transcribed_RNA"/>
</dbReference>
<sequence>MKCSTAPLTLFRPTKSPFGNAIRLYYNARCVFFMQCLLFMHLNHSTTIPFMQYYYDNVTWAYYKLRH</sequence>
<reference evidence="1" key="1">
    <citation type="submission" date="2014-09" db="EMBL/GenBank/DDBJ databases">
        <authorList>
            <person name="Magalhaes I.L.F."/>
            <person name="Oliveira U."/>
            <person name="Santos F.R."/>
            <person name="Vidigal T.H.D.A."/>
            <person name="Brescovit A.D."/>
            <person name="Santos A.J."/>
        </authorList>
    </citation>
    <scope>NUCLEOTIDE SEQUENCE</scope>
    <source>
        <tissue evidence="1">Shoot tissue taken approximately 20 cm above the soil surface</tissue>
    </source>
</reference>
<evidence type="ECO:0000313" key="1">
    <source>
        <dbReference type="EMBL" id="JAD66948.1"/>
    </source>
</evidence>
<organism evidence="1">
    <name type="scientific">Arundo donax</name>
    <name type="common">Giant reed</name>
    <name type="synonym">Donax arundinaceus</name>
    <dbReference type="NCBI Taxonomy" id="35708"/>
    <lineage>
        <taxon>Eukaryota</taxon>
        <taxon>Viridiplantae</taxon>
        <taxon>Streptophyta</taxon>
        <taxon>Embryophyta</taxon>
        <taxon>Tracheophyta</taxon>
        <taxon>Spermatophyta</taxon>
        <taxon>Magnoliopsida</taxon>
        <taxon>Liliopsida</taxon>
        <taxon>Poales</taxon>
        <taxon>Poaceae</taxon>
        <taxon>PACMAD clade</taxon>
        <taxon>Arundinoideae</taxon>
        <taxon>Arundineae</taxon>
        <taxon>Arundo</taxon>
    </lineage>
</organism>